<evidence type="ECO:0000256" key="3">
    <source>
        <dbReference type="ARBA" id="ARBA00029509"/>
    </source>
</evidence>
<dbReference type="EMBL" id="LNIX01000003">
    <property type="protein sequence ID" value="OXA56825.1"/>
    <property type="molecule type" value="Genomic_DNA"/>
</dbReference>
<feature type="compositionally biased region" description="Acidic residues" evidence="5">
    <location>
        <begin position="730"/>
        <end position="740"/>
    </location>
</feature>
<dbReference type="Pfam" id="PF10220">
    <property type="entry name" value="Smg8_Smg9"/>
    <property type="match status" value="1"/>
</dbReference>
<dbReference type="OMA" id="MHSGCPK"/>
<comment type="caution">
    <text evidence="6">The sequence shown here is derived from an EMBL/GenBank/DDBJ whole genome shotgun (WGS) entry which is preliminary data.</text>
</comment>
<comment type="function">
    <text evidence="4">Involved in nonsense-mediated decay (NMD) of mRNAs containing premature stop codons.</text>
</comment>
<dbReference type="OrthoDB" id="63589at2759"/>
<keyword evidence="7" id="KW-1185">Reference proteome</keyword>
<proteinExistence type="inferred from homology"/>
<dbReference type="GO" id="GO:0000184">
    <property type="term" value="P:nuclear-transcribed mRNA catabolic process, nonsense-mediated decay"/>
    <property type="evidence" value="ECO:0007669"/>
    <property type="project" value="UniProtKB-UniRule"/>
</dbReference>
<evidence type="ECO:0000256" key="4">
    <source>
        <dbReference type="RuleBase" id="RU367133"/>
    </source>
</evidence>
<keyword evidence="2 4" id="KW-0866">Nonsense-mediated mRNA decay</keyword>
<evidence type="ECO:0000313" key="6">
    <source>
        <dbReference type="EMBL" id="OXA56825.1"/>
    </source>
</evidence>
<dbReference type="STRING" id="158441.A0A226EGS6"/>
<sequence length="1046" mass="118658">MFNLEPELDLSNLEPPEVIEVIRKNQPQTVIPPELEDEKIAVVAVIGSGITNYTGFKRAFRLAIDAFGNVRILGKKSKQQERSSRDNEETEKSEEILQVVENVGSEDQQVETGDGVWNTDEEKVDKDQTKPSKVKAAPTINDDKNRDLLLNTCEIDAFFAKSEAILFLNLSGADDPLKLLDAAEELQQSIQKSGLLPVWSTMKSIYCRYLLLIFSLSHVIFFSESRSSFNTNYLHLFRILDSVRLLIKPTMSKVLEKVGTLTKDWSYHARICSPRMLFLFEVDPGSSAYDLTAKNFHFGESDKKQAQLESQIYNIFRKCRLVTNISANSLFAIPSEEDYIFLFDKTAEKVSCLDTSPQEIYKETIAQACNMETTGDNLLTSLFPTCKSASGTSIQYLSGASLQGQSLYPVSYHTILNQFKEFILHHTRMALEKGFDDDSRRVAEHKHFFVVPTLGEWKIGFQILYDVLLNPGNKMKRVTEGFDKLMRYINVDSEYLHSQCSTIFPKIFAVYQRGLPEFYSEHTHRRRLTHAMNAYLTISRGHGILPCAGNENLSNFNKLVPLNSRLNKLAEKCEQYWRRGRQQCEILSLFNHPCVNPLHRVPPDDSLEIYPAPELDSSLQEMKHNAGGRINSHCNCGRKEGYRDEPFTIREANFGFYQRIGKDCCDRLECIQFPVFTPTAKSELSLEDMLKILKLKSDAQQNDLNNKVCVEDKHSYASQLMEIDLRQDENEMGDECDDPSDVSQESQEMNEVSEEIQNDSTSKYDDSESASTAGTLVFENAEQASHNYSDQSEYLPGMIHSKSPIGLLPKFSSWSLLRLGMSSLYNHSSGISPRTGFLSGTHYLLPWDVQVKAEAGVSKPVPRIIRGRRHSTKPKPISDEFNVKVFFGYEYECHRGHRFMANDVDKIVNFNIGNVGLRESAAKIAGSDLPLYFNCPCKESRDGRTMIAQLLRVHIVTPKAPVHCMIFPKVQPASSPCPVFTPGISDPVKLAPSSYWVLRLPYCYVGDHQIYSPTTDDRSNSKLLKELISVKSMTKAETKLWENDNL</sequence>
<protein>
    <recommendedName>
        <fullName evidence="3 4">Nonsense-mediated mRNA decay factor SMG8</fullName>
    </recommendedName>
</protein>
<dbReference type="PANTHER" id="PTHR13091:SF0">
    <property type="entry name" value="NONSENSE-MEDIATED MRNA DECAY FACTOR SMG8"/>
    <property type="match status" value="1"/>
</dbReference>
<name>A0A226EGS6_FOLCA</name>
<feature type="region of interest" description="Disordered" evidence="5">
    <location>
        <begin position="108"/>
        <end position="137"/>
    </location>
</feature>
<dbReference type="AlphaFoldDB" id="A0A226EGS6"/>
<dbReference type="PANTHER" id="PTHR13091">
    <property type="entry name" value="AMPLIFIED IN BREAST CANCER 2-RELATED"/>
    <property type="match status" value="1"/>
</dbReference>
<dbReference type="InterPro" id="IPR019354">
    <property type="entry name" value="SMG8-like"/>
</dbReference>
<feature type="compositionally biased region" description="Basic and acidic residues" evidence="5">
    <location>
        <begin position="120"/>
        <end position="130"/>
    </location>
</feature>
<reference evidence="6 7" key="1">
    <citation type="submission" date="2015-12" db="EMBL/GenBank/DDBJ databases">
        <title>The genome of Folsomia candida.</title>
        <authorList>
            <person name="Faddeeva A."/>
            <person name="Derks M.F."/>
            <person name="Anvar Y."/>
            <person name="Smit S."/>
            <person name="Van Straalen N."/>
            <person name="Roelofs D."/>
        </authorList>
    </citation>
    <scope>NUCLEOTIDE SEQUENCE [LARGE SCALE GENOMIC DNA]</scope>
    <source>
        <strain evidence="6 7">VU population</strain>
        <tissue evidence="6">Whole body</tissue>
    </source>
</reference>
<dbReference type="Proteomes" id="UP000198287">
    <property type="component" value="Unassembled WGS sequence"/>
</dbReference>
<evidence type="ECO:0000313" key="7">
    <source>
        <dbReference type="Proteomes" id="UP000198287"/>
    </source>
</evidence>
<evidence type="ECO:0000256" key="2">
    <source>
        <dbReference type="ARBA" id="ARBA00023161"/>
    </source>
</evidence>
<gene>
    <name evidence="6" type="ORF">Fcan01_07960</name>
</gene>
<feature type="region of interest" description="Disordered" evidence="5">
    <location>
        <begin position="730"/>
        <end position="771"/>
    </location>
</feature>
<organism evidence="6 7">
    <name type="scientific">Folsomia candida</name>
    <name type="common">Springtail</name>
    <dbReference type="NCBI Taxonomy" id="158441"/>
    <lineage>
        <taxon>Eukaryota</taxon>
        <taxon>Metazoa</taxon>
        <taxon>Ecdysozoa</taxon>
        <taxon>Arthropoda</taxon>
        <taxon>Hexapoda</taxon>
        <taxon>Collembola</taxon>
        <taxon>Entomobryomorpha</taxon>
        <taxon>Isotomoidea</taxon>
        <taxon>Isotomidae</taxon>
        <taxon>Proisotominae</taxon>
        <taxon>Folsomia</taxon>
    </lineage>
</organism>
<feature type="compositionally biased region" description="Polar residues" evidence="5">
    <location>
        <begin position="741"/>
        <end position="750"/>
    </location>
</feature>
<evidence type="ECO:0000256" key="5">
    <source>
        <dbReference type="SAM" id="MobiDB-lite"/>
    </source>
</evidence>
<evidence type="ECO:0000256" key="1">
    <source>
        <dbReference type="ARBA" id="ARBA00006443"/>
    </source>
</evidence>
<accession>A0A226EGS6</accession>
<comment type="similarity">
    <text evidence="1 4">Belongs to the SMG8 family.</text>
</comment>